<accession>A0A8K0JG52</accession>
<feature type="transmembrane region" description="Helical" evidence="2">
    <location>
        <begin position="281"/>
        <end position="304"/>
    </location>
</feature>
<keyword evidence="3" id="KW-0732">Signal</keyword>
<evidence type="ECO:0000313" key="5">
    <source>
        <dbReference type="Proteomes" id="UP000812966"/>
    </source>
</evidence>
<comment type="caution">
    <text evidence="4">The sequence shown here is derived from an EMBL/GenBank/DDBJ whole genome shotgun (WGS) entry which is preliminary data.</text>
</comment>
<feature type="compositionally biased region" description="Low complexity" evidence="1">
    <location>
        <begin position="493"/>
        <end position="503"/>
    </location>
</feature>
<keyword evidence="2" id="KW-0472">Membrane</keyword>
<gene>
    <name evidence="4" type="ORF">FFLO_05829</name>
</gene>
<dbReference type="EMBL" id="JABELV010000160">
    <property type="protein sequence ID" value="KAG7529006.1"/>
    <property type="molecule type" value="Genomic_DNA"/>
</dbReference>
<evidence type="ECO:0000256" key="1">
    <source>
        <dbReference type="SAM" id="MobiDB-lite"/>
    </source>
</evidence>
<name>A0A8K0JG52_9TREE</name>
<feature type="signal peptide" evidence="3">
    <location>
        <begin position="1"/>
        <end position="20"/>
    </location>
</feature>
<evidence type="ECO:0000313" key="4">
    <source>
        <dbReference type="EMBL" id="KAG7529006.1"/>
    </source>
</evidence>
<feature type="region of interest" description="Disordered" evidence="1">
    <location>
        <begin position="414"/>
        <end position="547"/>
    </location>
</feature>
<sequence length="572" mass="60511">MHLVHKIILTTLHLTALARALTYSLGQASQCGDLQVTWSDAKGGDLSLVVLPTTHGGSNVVQTFTIPSTASSPYTLKNFLLPAGADFVAALWDEEGGYADSVPTGTMTTGPGSSSSCLIPSSNPYVDFFFDFDNFNPTQCSSLSITWEANYTAPLEIVALQPPSSSTSGKGKLRSLYSTSDQGQSKFDWKVDIPSGETFAIVIFDKGPLGNGGSSELITVGGSGDSSCLPKVDESVTTTVIRSSAGGTVLQTITQVVTQPASAGSGDGERKDGSSKSDLPIGALVGGIVGGLAAITLVALFFLWRHRRRQVRDPDHPRQSTWKSYRDATVFLGGIPGYARDQQDRNNHGHTAGRGRSSPEGYSNQPFLSPDGGPSSSLNKLTPTGQSQVSDDYGFDARHHDDGLEQDVELSPYMMHDSGFDSPTSPTPMRGLGGVASPSRYSSLDRSGSPREGRHLDPNDGEESLAPTLPSPIAGTTRSSPLRLVDADDRMDPAPASSAYPPSRGVSEKARRHSQFLRAERPTTIVQHSDAGIVEETEGTSAGPEGIIHLPPAYQEVAQTPTSTTTTQSRPS</sequence>
<feature type="chain" id="PRO_5035479079" evidence="3">
    <location>
        <begin position="21"/>
        <end position="572"/>
    </location>
</feature>
<keyword evidence="2" id="KW-0812">Transmembrane</keyword>
<dbReference type="AlphaFoldDB" id="A0A8K0JG52"/>
<feature type="compositionally biased region" description="Basic and acidic residues" evidence="1">
    <location>
        <begin position="448"/>
        <end position="458"/>
    </location>
</feature>
<organism evidence="4 5">
    <name type="scientific">Filobasidium floriforme</name>
    <dbReference type="NCBI Taxonomy" id="5210"/>
    <lineage>
        <taxon>Eukaryota</taxon>
        <taxon>Fungi</taxon>
        <taxon>Dikarya</taxon>
        <taxon>Basidiomycota</taxon>
        <taxon>Agaricomycotina</taxon>
        <taxon>Tremellomycetes</taxon>
        <taxon>Filobasidiales</taxon>
        <taxon>Filobasidiaceae</taxon>
        <taxon>Filobasidium</taxon>
    </lineage>
</organism>
<feature type="compositionally biased region" description="Polar residues" evidence="1">
    <location>
        <begin position="374"/>
        <end position="390"/>
    </location>
</feature>
<dbReference type="CDD" id="cd12087">
    <property type="entry name" value="TM_EGFR-like"/>
    <property type="match status" value="1"/>
</dbReference>
<dbReference type="Proteomes" id="UP000812966">
    <property type="component" value="Unassembled WGS sequence"/>
</dbReference>
<proteinExistence type="predicted"/>
<feature type="region of interest" description="Disordered" evidence="1">
    <location>
        <begin position="336"/>
        <end position="399"/>
    </location>
</feature>
<keyword evidence="2" id="KW-1133">Transmembrane helix</keyword>
<reference evidence="4" key="1">
    <citation type="submission" date="2020-04" db="EMBL/GenBank/DDBJ databases">
        <title>Analysis of mating type loci in Filobasidium floriforme.</title>
        <authorList>
            <person name="Nowrousian M."/>
        </authorList>
    </citation>
    <scope>NUCLEOTIDE SEQUENCE</scope>
    <source>
        <strain evidence="4">CBS 6242</strain>
    </source>
</reference>
<evidence type="ECO:0000256" key="3">
    <source>
        <dbReference type="SAM" id="SignalP"/>
    </source>
</evidence>
<keyword evidence="5" id="KW-1185">Reference proteome</keyword>
<protein>
    <submittedName>
        <fullName evidence="4">Uncharacterized protein</fullName>
    </submittedName>
</protein>
<evidence type="ECO:0000256" key="2">
    <source>
        <dbReference type="SAM" id="Phobius"/>
    </source>
</evidence>